<dbReference type="Proteomes" id="UP001064632">
    <property type="component" value="Chromosome"/>
</dbReference>
<gene>
    <name evidence="1" type="ORF">N4264_16325</name>
</gene>
<dbReference type="SUPFAM" id="SSF56954">
    <property type="entry name" value="Outer membrane efflux proteins (OEP)"/>
    <property type="match status" value="1"/>
</dbReference>
<dbReference type="InterPro" id="IPR010131">
    <property type="entry name" value="MdtP/NodT-like"/>
</dbReference>
<accession>A0ABY6B8W9</accession>
<sequence>MRPPICTTASTSPLRGGWLTCLSATLLLLGCRTGLADAQPITFFQALESAAKDSAQLAAQESALAAAEATIGPAGQLPDPELILGIENLPVEGEDAFRPGADFMTMRRVGLMQALPARAKRDGRAALARATAEQESRRLAAARLALQEAVAHRFIAARVAQDRLELLLELRPRTRLQLDSATAALSAGGVSAADAVAARSAVALLEDRIDEAAQAVALARADLARWLPDIGEQALGPLPDIDSLPTPPERLLERITHHRELLAWQATESVAEAELSLARLDKRADWSVELAWSRRGSAFDDMVSVQLRVGLPLFAHQRQDPTIQARRHGVEKVQAERRDREQVHRAELQKAASTWQRTGQRLQRYTAELLPLADDRFDSALAAYRGGRADLRSALVAHEAAIELRLAYVDLRAQRATAWATLRFAEGGEH</sequence>
<dbReference type="EMBL" id="CP104694">
    <property type="protein sequence ID" value="UXI66314.1"/>
    <property type="molecule type" value="Genomic_DNA"/>
</dbReference>
<dbReference type="PANTHER" id="PTHR30203:SF24">
    <property type="entry name" value="BLR4935 PROTEIN"/>
    <property type="match status" value="1"/>
</dbReference>
<dbReference type="RefSeq" id="WP_261693298.1">
    <property type="nucleotide sequence ID" value="NZ_CP104694.1"/>
</dbReference>
<dbReference type="PROSITE" id="PS51257">
    <property type="entry name" value="PROKAR_LIPOPROTEIN"/>
    <property type="match status" value="1"/>
</dbReference>
<name>A0ABY6B8W9_9GAMM</name>
<evidence type="ECO:0000313" key="1">
    <source>
        <dbReference type="EMBL" id="UXI66314.1"/>
    </source>
</evidence>
<keyword evidence="2" id="KW-1185">Reference proteome</keyword>
<reference evidence="1" key="1">
    <citation type="submission" date="2022-09" db="EMBL/GenBank/DDBJ databases">
        <title>Tahibacter sp. nov., isolated from a fresh water.</title>
        <authorList>
            <person name="Baek J.H."/>
            <person name="Lee J.K."/>
            <person name="Kim J.M."/>
            <person name="Jeon C.O."/>
        </authorList>
    </citation>
    <scope>NUCLEOTIDE SEQUENCE</scope>
    <source>
        <strain evidence="1">W38</strain>
    </source>
</reference>
<organism evidence="1 2">
    <name type="scientific">Tahibacter amnicola</name>
    <dbReference type="NCBI Taxonomy" id="2976241"/>
    <lineage>
        <taxon>Bacteria</taxon>
        <taxon>Pseudomonadati</taxon>
        <taxon>Pseudomonadota</taxon>
        <taxon>Gammaproteobacteria</taxon>
        <taxon>Lysobacterales</taxon>
        <taxon>Rhodanobacteraceae</taxon>
        <taxon>Tahibacter</taxon>
    </lineage>
</organism>
<evidence type="ECO:0000313" key="2">
    <source>
        <dbReference type="Proteomes" id="UP001064632"/>
    </source>
</evidence>
<proteinExistence type="predicted"/>
<dbReference type="PANTHER" id="PTHR30203">
    <property type="entry name" value="OUTER MEMBRANE CATION EFFLUX PROTEIN"/>
    <property type="match status" value="1"/>
</dbReference>
<protein>
    <submittedName>
        <fullName evidence="1">TolC family protein</fullName>
    </submittedName>
</protein>
<dbReference type="Gene3D" id="1.20.1600.10">
    <property type="entry name" value="Outer membrane efflux proteins (OEP)"/>
    <property type="match status" value="1"/>
</dbReference>